<evidence type="ECO:0000256" key="1">
    <source>
        <dbReference type="SAM" id="MobiDB-lite"/>
    </source>
</evidence>
<dbReference type="Gene3D" id="6.10.160.20">
    <property type="match status" value="1"/>
</dbReference>
<gene>
    <name evidence="2" type="ORF">BDY21DRAFT_367521</name>
</gene>
<evidence type="ECO:0000313" key="2">
    <source>
        <dbReference type="EMBL" id="KAF2452723.1"/>
    </source>
</evidence>
<feature type="region of interest" description="Disordered" evidence="1">
    <location>
        <begin position="1"/>
        <end position="79"/>
    </location>
</feature>
<proteinExistence type="predicted"/>
<dbReference type="AlphaFoldDB" id="A0A6A6NN92"/>
<dbReference type="InterPro" id="IPR038291">
    <property type="entry name" value="SAP30_C_sf"/>
</dbReference>
<protein>
    <recommendedName>
        <fullName evidence="4">Histone deacetylase complex subunit SAP30 Sin3 binding domain-containing protein</fullName>
    </recommendedName>
</protein>
<feature type="compositionally biased region" description="Basic and acidic residues" evidence="1">
    <location>
        <begin position="8"/>
        <end position="25"/>
    </location>
</feature>
<sequence>MPPAKSRVVHDDSKLDSASLKDKHSGSGNTSGGRGRRNGTAATANGSSLKEVMPAPTDVTTTNGHSVQSGQQEPTGISWPNEELPLLQQYRIAYRLDTPAAFNNPLAHVIMGNPGIGRYSPTMAHKKSKRRVSKDQLALAVRKNFNGLAVNENDVIVDVLYKMRTQDKAFRKRFPPPQPPQTR</sequence>
<dbReference type="OrthoDB" id="510958at2759"/>
<dbReference type="Proteomes" id="UP000799766">
    <property type="component" value="Unassembled WGS sequence"/>
</dbReference>
<dbReference type="EMBL" id="MU001704">
    <property type="protein sequence ID" value="KAF2452723.1"/>
    <property type="molecule type" value="Genomic_DNA"/>
</dbReference>
<organism evidence="2 3">
    <name type="scientific">Lineolata rhizophorae</name>
    <dbReference type="NCBI Taxonomy" id="578093"/>
    <lineage>
        <taxon>Eukaryota</taxon>
        <taxon>Fungi</taxon>
        <taxon>Dikarya</taxon>
        <taxon>Ascomycota</taxon>
        <taxon>Pezizomycotina</taxon>
        <taxon>Dothideomycetes</taxon>
        <taxon>Dothideomycetes incertae sedis</taxon>
        <taxon>Lineolatales</taxon>
        <taxon>Lineolataceae</taxon>
        <taxon>Lineolata</taxon>
    </lineage>
</organism>
<reference evidence="2" key="1">
    <citation type="journal article" date="2020" name="Stud. Mycol.">
        <title>101 Dothideomycetes genomes: a test case for predicting lifestyles and emergence of pathogens.</title>
        <authorList>
            <person name="Haridas S."/>
            <person name="Albert R."/>
            <person name="Binder M."/>
            <person name="Bloem J."/>
            <person name="Labutti K."/>
            <person name="Salamov A."/>
            <person name="Andreopoulos B."/>
            <person name="Baker S."/>
            <person name="Barry K."/>
            <person name="Bills G."/>
            <person name="Bluhm B."/>
            <person name="Cannon C."/>
            <person name="Castanera R."/>
            <person name="Culley D."/>
            <person name="Daum C."/>
            <person name="Ezra D."/>
            <person name="Gonzalez J."/>
            <person name="Henrissat B."/>
            <person name="Kuo A."/>
            <person name="Liang C."/>
            <person name="Lipzen A."/>
            <person name="Lutzoni F."/>
            <person name="Magnuson J."/>
            <person name="Mondo S."/>
            <person name="Nolan M."/>
            <person name="Ohm R."/>
            <person name="Pangilinan J."/>
            <person name="Park H.-J."/>
            <person name="Ramirez L."/>
            <person name="Alfaro M."/>
            <person name="Sun H."/>
            <person name="Tritt A."/>
            <person name="Yoshinaga Y."/>
            <person name="Zwiers L.-H."/>
            <person name="Turgeon B."/>
            <person name="Goodwin S."/>
            <person name="Spatafora J."/>
            <person name="Crous P."/>
            <person name="Grigoriev I."/>
        </authorList>
    </citation>
    <scope>NUCLEOTIDE SEQUENCE</scope>
    <source>
        <strain evidence="2">ATCC 16933</strain>
    </source>
</reference>
<accession>A0A6A6NN92</accession>
<name>A0A6A6NN92_9PEZI</name>
<feature type="compositionally biased region" description="Polar residues" evidence="1">
    <location>
        <begin position="58"/>
        <end position="75"/>
    </location>
</feature>
<evidence type="ECO:0008006" key="4">
    <source>
        <dbReference type="Google" id="ProtNLM"/>
    </source>
</evidence>
<keyword evidence="3" id="KW-1185">Reference proteome</keyword>
<evidence type="ECO:0000313" key="3">
    <source>
        <dbReference type="Proteomes" id="UP000799766"/>
    </source>
</evidence>